<gene>
    <name evidence="1" type="ORF">METZ01_LOCUS368650</name>
</gene>
<organism evidence="1">
    <name type="scientific">marine metagenome</name>
    <dbReference type="NCBI Taxonomy" id="408172"/>
    <lineage>
        <taxon>unclassified sequences</taxon>
        <taxon>metagenomes</taxon>
        <taxon>ecological metagenomes</taxon>
    </lineage>
</organism>
<name>A0A382T154_9ZZZZ</name>
<feature type="non-terminal residue" evidence="1">
    <location>
        <position position="1"/>
    </location>
</feature>
<dbReference type="AlphaFoldDB" id="A0A382T154"/>
<reference evidence="1" key="1">
    <citation type="submission" date="2018-05" db="EMBL/GenBank/DDBJ databases">
        <authorList>
            <person name="Lanie J.A."/>
            <person name="Ng W.-L."/>
            <person name="Kazmierczak K.M."/>
            <person name="Andrzejewski T.M."/>
            <person name="Davidsen T.M."/>
            <person name="Wayne K.J."/>
            <person name="Tettelin H."/>
            <person name="Glass J.I."/>
            <person name="Rusch D."/>
            <person name="Podicherti R."/>
            <person name="Tsui H.-C.T."/>
            <person name="Winkler M.E."/>
        </authorList>
    </citation>
    <scope>NUCLEOTIDE SEQUENCE</scope>
</reference>
<accession>A0A382T154</accession>
<protein>
    <recommendedName>
        <fullName evidence="2">Oxidoreductase</fullName>
    </recommendedName>
</protein>
<evidence type="ECO:0000313" key="1">
    <source>
        <dbReference type="EMBL" id="SVD15796.1"/>
    </source>
</evidence>
<sequence>KDESMMKALMSRGIGAIAQPAERVAESIIYALQQDPGVSVNEIVIRPTAQDA</sequence>
<evidence type="ECO:0008006" key="2">
    <source>
        <dbReference type="Google" id="ProtNLM"/>
    </source>
</evidence>
<dbReference type="EMBL" id="UINC01133080">
    <property type="protein sequence ID" value="SVD15796.1"/>
    <property type="molecule type" value="Genomic_DNA"/>
</dbReference>
<proteinExistence type="predicted"/>